<comment type="caution">
    <text evidence="2">The sequence shown here is derived from an EMBL/GenBank/DDBJ whole genome shotgun (WGS) entry which is preliminary data.</text>
</comment>
<dbReference type="Proteomes" id="UP001499938">
    <property type="component" value="Unassembled WGS sequence"/>
</dbReference>
<protein>
    <recommendedName>
        <fullName evidence="4">Transposase</fullName>
    </recommendedName>
</protein>
<evidence type="ECO:0000256" key="1">
    <source>
        <dbReference type="SAM" id="MobiDB-lite"/>
    </source>
</evidence>
<keyword evidence="3" id="KW-1185">Reference proteome</keyword>
<dbReference type="RefSeq" id="WP_344083307.1">
    <property type="nucleotide sequence ID" value="NZ_BAAAPO010000025.1"/>
</dbReference>
<proteinExistence type="predicted"/>
<organism evidence="2 3">
    <name type="scientific">Nostocoides veronense</name>
    <dbReference type="NCBI Taxonomy" id="330836"/>
    <lineage>
        <taxon>Bacteria</taxon>
        <taxon>Bacillati</taxon>
        <taxon>Actinomycetota</taxon>
        <taxon>Actinomycetes</taxon>
        <taxon>Micrococcales</taxon>
        <taxon>Intrasporangiaceae</taxon>
        <taxon>Nostocoides</taxon>
    </lineage>
</organism>
<evidence type="ECO:0000313" key="3">
    <source>
        <dbReference type="Proteomes" id="UP001499938"/>
    </source>
</evidence>
<feature type="region of interest" description="Disordered" evidence="1">
    <location>
        <begin position="179"/>
        <end position="216"/>
    </location>
</feature>
<feature type="region of interest" description="Disordered" evidence="1">
    <location>
        <begin position="397"/>
        <end position="416"/>
    </location>
</feature>
<accession>A0ABN2LNM4</accession>
<reference evidence="2 3" key="1">
    <citation type="journal article" date="2019" name="Int. J. Syst. Evol. Microbiol.">
        <title>The Global Catalogue of Microorganisms (GCM) 10K type strain sequencing project: providing services to taxonomists for standard genome sequencing and annotation.</title>
        <authorList>
            <consortium name="The Broad Institute Genomics Platform"/>
            <consortium name="The Broad Institute Genome Sequencing Center for Infectious Disease"/>
            <person name="Wu L."/>
            <person name="Ma J."/>
        </authorList>
    </citation>
    <scope>NUCLEOTIDE SEQUENCE [LARGE SCALE GENOMIC DNA]</scope>
    <source>
        <strain evidence="2 3">JCM 15592</strain>
    </source>
</reference>
<gene>
    <name evidence="2" type="ORF">GCM10009811_16000</name>
</gene>
<dbReference type="EMBL" id="BAAAPO010000025">
    <property type="protein sequence ID" value="GAA1792045.1"/>
    <property type="molecule type" value="Genomic_DNA"/>
</dbReference>
<feature type="compositionally biased region" description="Basic and acidic residues" evidence="1">
    <location>
        <begin position="195"/>
        <end position="214"/>
    </location>
</feature>
<evidence type="ECO:0008006" key="4">
    <source>
        <dbReference type="Google" id="ProtNLM"/>
    </source>
</evidence>
<name>A0ABN2LNM4_9MICO</name>
<sequence>MITERCVSAETFVRGLAVVNASGVEPVIQAEMTSRTGRRRVQPWRAILTVLAITALEGNGSLLLSRAMGVAERLSDAQRASLSMTKPMTYAQIESAVADLDVAMTERVHPLTGEVLPPRLSIDLTAFMTRVATGLIPAQITRTSTLSLDSTDYETHYRRRSWKHHMKPDVAATALPEDDFEPAKPTVNEPGWPRAGDDGRLQHSVDPDARDGYRAGKNKSRKGVFVGWDLHLAVDTPALGERGCPPLVRAASLAPAGSDKATAGRAVLDALDGGPACTTLLADRGYTYLDSQRWALPIHRLGIDQVIDLHTSQRKTRPGPIPGTFYLDGGLFVTHLPKRLHKLSAFSLGMTAEQTDTLCATYDERAPYAFTPLGKPDRERGTQRYRGPALTGRVRCPNTPASMRLDPAKRPTTPCVEGEPCACGTTVTLGPEDYSATRQRLLYGTTAWKASYGRRSAVESANANLKVHHAELRRGSTRVMGTRRTGILLAFILAAVNASVLLSRYGYDLAAPTDASEPLTPKPTPRPARHRRRDFARRPKRRKQPPGRAPTRSTSPARPDSFEPIT</sequence>
<feature type="compositionally biased region" description="Basic residues" evidence="1">
    <location>
        <begin position="527"/>
        <end position="545"/>
    </location>
</feature>
<evidence type="ECO:0000313" key="2">
    <source>
        <dbReference type="EMBL" id="GAA1792045.1"/>
    </source>
</evidence>
<feature type="region of interest" description="Disordered" evidence="1">
    <location>
        <begin position="512"/>
        <end position="566"/>
    </location>
</feature>